<keyword evidence="8" id="KW-0448">Lipopolysaccharide biosynthesis</keyword>
<sequence length="406" mass="46836">MIYSIALYLYALAVVLVSPFRKKAWLMVKGQWNTFRILRKNIRREEMYVWFHAASLGEFEQGRPLMERLRREHPEYKILLTFFSPSGYEVRKDYEGADVVCYLPFDTPGNVRSFLRLARPRMAFFIKYEFWNNYLHACRRRQIPVYSVSSIFRENQVFFRWYGRSYSDVLRCVTHFFVQNETSRELLARKGITNVTVAGDTRFDRVLDICRQAKDLPLVKAFKQDAKVLVAGSSWAPDEDLIIPYFNAHPEMKLVLAPHVVSEDHLKEIEGKLRRPFVRYSRVTEESAARADCLIIDGYGLLSSIYRYGEMAYVGGGFGVGIHNVPEAAVYGVPVLIGPNNRKFREAQDLLREGGCMEVTDAGTFGRTMDRLLSDGKFLAERGRIAGQYIERNAGASDLIFDSVKF</sequence>
<reference evidence="10" key="1">
    <citation type="submission" date="2019-11" db="EMBL/GenBank/DDBJ databases">
        <authorList>
            <person name="Feng L."/>
        </authorList>
    </citation>
    <scope>NUCLEOTIDE SEQUENCE</scope>
    <source>
        <strain evidence="10">PclaraLFYP37</strain>
    </source>
</reference>
<evidence type="ECO:0000256" key="5">
    <source>
        <dbReference type="ARBA" id="ARBA00031445"/>
    </source>
</evidence>
<dbReference type="PANTHER" id="PTHR42755">
    <property type="entry name" value="3-DEOXY-MANNO-OCTULOSONATE CYTIDYLYLTRANSFERASE"/>
    <property type="match status" value="1"/>
</dbReference>
<comment type="pathway">
    <text evidence="1 8">Bacterial outer membrane biogenesis; LPS core biosynthesis.</text>
</comment>
<dbReference type="GO" id="GO:0009245">
    <property type="term" value="P:lipid A biosynthetic process"/>
    <property type="evidence" value="ECO:0007669"/>
    <property type="project" value="TreeGrafter"/>
</dbReference>
<keyword evidence="10" id="KW-0328">Glycosyltransferase</keyword>
<feature type="active site" description="Proton acceptor" evidence="7">
    <location>
        <position position="58"/>
    </location>
</feature>
<dbReference type="GO" id="GO:0005886">
    <property type="term" value="C:plasma membrane"/>
    <property type="evidence" value="ECO:0007669"/>
    <property type="project" value="UniProtKB-SubCell"/>
</dbReference>
<dbReference type="PANTHER" id="PTHR42755:SF1">
    <property type="entry name" value="3-DEOXY-D-MANNO-OCTULOSONIC ACID TRANSFERASE, MITOCHONDRIAL-RELATED"/>
    <property type="match status" value="1"/>
</dbReference>
<dbReference type="GO" id="GO:0043842">
    <property type="term" value="F:Kdo transferase activity"/>
    <property type="evidence" value="ECO:0007669"/>
    <property type="project" value="UniProtKB-EC"/>
</dbReference>
<evidence type="ECO:0000256" key="1">
    <source>
        <dbReference type="ARBA" id="ARBA00004713"/>
    </source>
</evidence>
<dbReference type="GO" id="GO:0009244">
    <property type="term" value="P:lipopolysaccharide core region biosynthetic process"/>
    <property type="evidence" value="ECO:0007669"/>
    <property type="project" value="UniProtKB-UniRule"/>
</dbReference>
<dbReference type="AlphaFoldDB" id="A0A6N3B945"/>
<gene>
    <name evidence="10" type="primary">waaA</name>
    <name evidence="10" type="ORF">PCLFYP37_01711</name>
</gene>
<dbReference type="EC" id="2.4.99.12" evidence="2 8"/>
<organism evidence="10">
    <name type="scientific">Paraprevotella clara</name>
    <dbReference type="NCBI Taxonomy" id="454154"/>
    <lineage>
        <taxon>Bacteria</taxon>
        <taxon>Pseudomonadati</taxon>
        <taxon>Bacteroidota</taxon>
        <taxon>Bacteroidia</taxon>
        <taxon>Bacteroidales</taxon>
        <taxon>Prevotellaceae</taxon>
        <taxon>Paraprevotella</taxon>
    </lineage>
</organism>
<dbReference type="RefSeq" id="WP_412442809.1">
    <property type="nucleotide sequence ID" value="NZ_CACRUT010000011.1"/>
</dbReference>
<dbReference type="Pfam" id="PF04413">
    <property type="entry name" value="Glycos_transf_N"/>
    <property type="match status" value="1"/>
</dbReference>
<evidence type="ECO:0000256" key="2">
    <source>
        <dbReference type="ARBA" id="ARBA00012621"/>
    </source>
</evidence>
<dbReference type="InterPro" id="IPR007507">
    <property type="entry name" value="Glycos_transf_N"/>
</dbReference>
<evidence type="ECO:0000313" key="10">
    <source>
        <dbReference type="EMBL" id="VYU01220.1"/>
    </source>
</evidence>
<comment type="function">
    <text evidence="8">Involved in lipopolysaccharide (LPS) biosynthesis. Catalyzes the transfer of 3-deoxy-D-manno-octulosonate (Kdo) residue(s) from CMP-Kdo to lipid IV(A), the tetraacyldisaccharide-1,4'-bisphosphate precursor of lipid A.</text>
</comment>
<keyword evidence="8" id="KW-1003">Cell membrane</keyword>
<keyword evidence="8" id="KW-0472">Membrane</keyword>
<comment type="subcellular location">
    <subcellularLocation>
        <location evidence="8">Cell membrane</location>
    </subcellularLocation>
</comment>
<evidence type="ECO:0000256" key="7">
    <source>
        <dbReference type="PIRSR" id="PIRSR639901-1"/>
    </source>
</evidence>
<dbReference type="SUPFAM" id="SSF53756">
    <property type="entry name" value="UDP-Glycosyltransferase/glycogen phosphorylase"/>
    <property type="match status" value="1"/>
</dbReference>
<keyword evidence="4 8" id="KW-0808">Transferase</keyword>
<evidence type="ECO:0000256" key="4">
    <source>
        <dbReference type="ARBA" id="ARBA00022679"/>
    </source>
</evidence>
<protein>
    <recommendedName>
        <fullName evidence="3 8">3-deoxy-D-manno-octulosonic acid transferase</fullName>
        <shortName evidence="8">Kdo transferase</shortName>
        <ecNumber evidence="2 8">2.4.99.12</ecNumber>
    </recommendedName>
    <alternativeName>
        <fullName evidence="5 8">Lipid IV(A) 3-deoxy-D-manno-octulosonic acid transferase</fullName>
    </alternativeName>
</protein>
<dbReference type="EMBL" id="CACRUT010000011">
    <property type="protein sequence ID" value="VYU01220.1"/>
    <property type="molecule type" value="Genomic_DNA"/>
</dbReference>
<evidence type="ECO:0000256" key="6">
    <source>
        <dbReference type="ARBA" id="ARBA00049183"/>
    </source>
</evidence>
<dbReference type="Gene3D" id="3.40.50.11720">
    <property type="entry name" value="3-Deoxy-D-manno-octulosonic-acid transferase, N-terminal domain"/>
    <property type="match status" value="1"/>
</dbReference>
<name>A0A6N3B945_9BACT</name>
<accession>A0A6N3B945</accession>
<feature type="domain" description="3-deoxy-D-manno-octulosonic-acid transferase N-terminal" evidence="9">
    <location>
        <begin position="43"/>
        <end position="204"/>
    </location>
</feature>
<dbReference type="InterPro" id="IPR039901">
    <property type="entry name" value="Kdotransferase"/>
</dbReference>
<dbReference type="UniPathway" id="UPA00958"/>
<dbReference type="Gene3D" id="3.40.50.2000">
    <property type="entry name" value="Glycogen Phosphorylase B"/>
    <property type="match status" value="1"/>
</dbReference>
<comment type="catalytic activity">
    <reaction evidence="6 8">
        <text>lipid IVA (E. coli) + CMP-3-deoxy-beta-D-manno-octulosonate = alpha-Kdo-(2-&gt;6)-lipid IVA (E. coli) + CMP + H(+)</text>
        <dbReference type="Rhea" id="RHEA:28066"/>
        <dbReference type="ChEBI" id="CHEBI:15378"/>
        <dbReference type="ChEBI" id="CHEBI:58603"/>
        <dbReference type="ChEBI" id="CHEBI:60364"/>
        <dbReference type="ChEBI" id="CHEBI:60377"/>
        <dbReference type="ChEBI" id="CHEBI:85987"/>
        <dbReference type="EC" id="2.4.99.12"/>
    </reaction>
</comment>
<evidence type="ECO:0000256" key="8">
    <source>
        <dbReference type="RuleBase" id="RU365103"/>
    </source>
</evidence>
<proteinExistence type="inferred from homology"/>
<comment type="similarity">
    <text evidence="8">Belongs to the glycosyltransferase group 1 family.</text>
</comment>
<evidence type="ECO:0000259" key="9">
    <source>
        <dbReference type="Pfam" id="PF04413"/>
    </source>
</evidence>
<evidence type="ECO:0000256" key="3">
    <source>
        <dbReference type="ARBA" id="ARBA00019077"/>
    </source>
</evidence>
<dbReference type="InterPro" id="IPR038107">
    <property type="entry name" value="Glycos_transf_N_sf"/>
</dbReference>